<dbReference type="InterPro" id="IPR035595">
    <property type="entry name" value="UDP_glycos_trans_CS"/>
</dbReference>
<dbReference type="SUPFAM" id="SSF53756">
    <property type="entry name" value="UDP-Glycosyltransferase/glycogen phosphorylase"/>
    <property type="match status" value="1"/>
</dbReference>
<dbReference type="Proteomes" id="UP000325577">
    <property type="component" value="Linkage Group LG11"/>
</dbReference>
<evidence type="ECO:0000313" key="8">
    <source>
        <dbReference type="Proteomes" id="UP000325577"/>
    </source>
</evidence>
<dbReference type="InterPro" id="IPR058980">
    <property type="entry name" value="Glyco_transf_N"/>
</dbReference>
<keyword evidence="3 4" id="KW-0808">Transferase</keyword>
<comment type="similarity">
    <text evidence="1 4">Belongs to the UDP-glycosyltransferase family.</text>
</comment>
<proteinExistence type="inferred from homology"/>
<protein>
    <recommendedName>
        <fullName evidence="5">Glycosyltransferase</fullName>
        <ecNumber evidence="5">2.4.1.-</ecNumber>
    </recommendedName>
</protein>
<keyword evidence="2 4" id="KW-0328">Glycosyltransferase</keyword>
<dbReference type="PROSITE" id="PS00375">
    <property type="entry name" value="UDPGT"/>
    <property type="match status" value="1"/>
</dbReference>
<evidence type="ECO:0000256" key="4">
    <source>
        <dbReference type="RuleBase" id="RU003718"/>
    </source>
</evidence>
<gene>
    <name evidence="7" type="ORF">F0562_021664</name>
</gene>
<evidence type="ECO:0000259" key="6">
    <source>
        <dbReference type="Pfam" id="PF26168"/>
    </source>
</evidence>
<organism evidence="7 8">
    <name type="scientific">Nyssa sinensis</name>
    <dbReference type="NCBI Taxonomy" id="561372"/>
    <lineage>
        <taxon>Eukaryota</taxon>
        <taxon>Viridiplantae</taxon>
        <taxon>Streptophyta</taxon>
        <taxon>Embryophyta</taxon>
        <taxon>Tracheophyta</taxon>
        <taxon>Spermatophyta</taxon>
        <taxon>Magnoliopsida</taxon>
        <taxon>eudicotyledons</taxon>
        <taxon>Gunneridae</taxon>
        <taxon>Pentapetalae</taxon>
        <taxon>asterids</taxon>
        <taxon>Cornales</taxon>
        <taxon>Nyssaceae</taxon>
        <taxon>Nyssa</taxon>
    </lineage>
</organism>
<dbReference type="OrthoDB" id="5835829at2759"/>
<evidence type="ECO:0000256" key="5">
    <source>
        <dbReference type="RuleBase" id="RU362057"/>
    </source>
</evidence>
<dbReference type="AlphaFoldDB" id="A0A5J5BN71"/>
<evidence type="ECO:0000313" key="7">
    <source>
        <dbReference type="EMBL" id="KAA8543590.1"/>
    </source>
</evidence>
<dbReference type="GO" id="GO:0080044">
    <property type="term" value="F:quercetin 7-O-glucosyltransferase activity"/>
    <property type="evidence" value="ECO:0007669"/>
    <property type="project" value="TreeGrafter"/>
</dbReference>
<dbReference type="PANTHER" id="PTHR11926:SF1540">
    <property type="entry name" value="GLYCOSYLTRANSFERASE"/>
    <property type="match status" value="1"/>
</dbReference>
<dbReference type="EMBL" id="CM018034">
    <property type="protein sequence ID" value="KAA8543590.1"/>
    <property type="molecule type" value="Genomic_DNA"/>
</dbReference>
<name>A0A5J5BN71_9ASTE</name>
<dbReference type="PANTHER" id="PTHR11926">
    <property type="entry name" value="GLUCOSYL/GLUCURONOSYL TRANSFERASES"/>
    <property type="match status" value="1"/>
</dbReference>
<keyword evidence="8" id="KW-1185">Reference proteome</keyword>
<dbReference type="Gene3D" id="3.40.50.2000">
    <property type="entry name" value="Glycogen Phosphorylase B"/>
    <property type="match status" value="2"/>
</dbReference>
<dbReference type="FunFam" id="3.40.50.2000:FF:000057">
    <property type="entry name" value="Glycosyltransferase"/>
    <property type="match status" value="1"/>
</dbReference>
<reference evidence="7 8" key="1">
    <citation type="submission" date="2019-09" db="EMBL/GenBank/DDBJ databases">
        <title>A chromosome-level genome assembly of the Chinese tupelo Nyssa sinensis.</title>
        <authorList>
            <person name="Yang X."/>
            <person name="Kang M."/>
            <person name="Yang Y."/>
            <person name="Xiong H."/>
            <person name="Wang M."/>
            <person name="Zhang Z."/>
            <person name="Wang Z."/>
            <person name="Wu H."/>
            <person name="Ma T."/>
            <person name="Liu J."/>
            <person name="Xi Z."/>
        </authorList>
    </citation>
    <scope>NUCLEOTIDE SEQUENCE [LARGE SCALE GENOMIC DNA]</scope>
    <source>
        <strain evidence="7">J267</strain>
        <tissue evidence="7">Leaf</tissue>
    </source>
</reference>
<dbReference type="FunFam" id="3.40.50.2000:FF:000019">
    <property type="entry name" value="Glycosyltransferase"/>
    <property type="match status" value="1"/>
</dbReference>
<dbReference type="InterPro" id="IPR002213">
    <property type="entry name" value="UDP_glucos_trans"/>
</dbReference>
<sequence length="457" mass="50881">MEKEMGAYKAHCLVIPFPTQGHMNPMLQFSKRLEHKGIKVTFAPTNFIFKSTVQEVSGSIQVEPISDGYDEGGLAQAESIEAYLTSFQNIGSQTLAKLIEKIKSSGCPVDCVVYDSFMPWAFDVAKEFGLVGAVFFTQSCAVGNIFYHVYQGTLKLPLTGPKVLLPGLPPLEPPDMPSFIYVVGSCPPFFHMVVNQFSNVDKVDWVLCNTIVELEKEEVDWMAKFCTLRTIGPTIPSMYLDKRLQDDKAYGLSMFKPETDVCMKWLNDKSDGSVVYVSFGSLAEVGVEQMEEAASGLRGSNNYFLWVVRASEEAKLPKNFVEDTSEKGLVVTWCPQLDVLSHTAVGCFVTHCGWNSTLEALSLGVPMVAVPQWTDQSTNAKYVMDVWGMGLRAQPDKKGIVRSEEVEHCIREVMEGERGKEMRRNATKWKELAKEAVDEGGSSDRNIDEFVAKLIHP</sequence>
<evidence type="ECO:0000256" key="2">
    <source>
        <dbReference type="ARBA" id="ARBA00022676"/>
    </source>
</evidence>
<evidence type="ECO:0000256" key="1">
    <source>
        <dbReference type="ARBA" id="ARBA00009995"/>
    </source>
</evidence>
<dbReference type="Pfam" id="PF26168">
    <property type="entry name" value="Glyco_transf_N"/>
    <property type="match status" value="1"/>
</dbReference>
<accession>A0A5J5BN71</accession>
<dbReference type="CDD" id="cd03784">
    <property type="entry name" value="GT1_Gtf-like"/>
    <property type="match status" value="1"/>
</dbReference>
<evidence type="ECO:0000256" key="3">
    <source>
        <dbReference type="ARBA" id="ARBA00022679"/>
    </source>
</evidence>
<dbReference type="EC" id="2.4.1.-" evidence="5"/>
<feature type="domain" description="Glycosyltransferase N-terminal" evidence="6">
    <location>
        <begin position="13"/>
        <end position="47"/>
    </location>
</feature>
<dbReference type="GO" id="GO:0080043">
    <property type="term" value="F:quercetin 3-O-glucosyltransferase activity"/>
    <property type="evidence" value="ECO:0007669"/>
    <property type="project" value="TreeGrafter"/>
</dbReference>
<dbReference type="Pfam" id="PF00201">
    <property type="entry name" value="UDPGT"/>
    <property type="match status" value="1"/>
</dbReference>